<dbReference type="PANTHER" id="PTHR14136:SF17">
    <property type="entry name" value="BTB_POZ DOMAIN-CONTAINING PROTEIN KCTD9"/>
    <property type="match status" value="1"/>
</dbReference>
<dbReference type="EMBL" id="BSUZ01000001">
    <property type="protein sequence ID" value="GMA84898.1"/>
    <property type="molecule type" value="Genomic_DNA"/>
</dbReference>
<dbReference type="Proteomes" id="UP001157017">
    <property type="component" value="Unassembled WGS sequence"/>
</dbReference>
<gene>
    <name evidence="1" type="ORF">GCM10025868_01480</name>
</gene>
<dbReference type="InterPro" id="IPR051082">
    <property type="entry name" value="Pentapeptide-BTB/POZ_domain"/>
</dbReference>
<keyword evidence="2" id="KW-1185">Reference proteome</keyword>
<dbReference type="SUPFAM" id="SSF141571">
    <property type="entry name" value="Pentapeptide repeat-like"/>
    <property type="match status" value="1"/>
</dbReference>
<accession>A0ABQ6J9Q9</accession>
<evidence type="ECO:0000313" key="1">
    <source>
        <dbReference type="EMBL" id="GMA84898.1"/>
    </source>
</evidence>
<sequence length="145" mass="15636">MRQRCTTTSLPSLERLESLCDRRPEEPTAIDSVAEQQRVAPLLARATSLVHGRRPGPDLRGADLAGRDLRRTTLRRAVLRGALLLGADLRGVDLEGADLVGADLRGADLRGADLRHALFLNPMQAAAARTDATTRPPGWADVSGR</sequence>
<proteinExistence type="predicted"/>
<comment type="caution">
    <text evidence="1">The sequence shown here is derived from an EMBL/GenBank/DDBJ whole genome shotgun (WGS) entry which is preliminary data.</text>
</comment>
<protein>
    <recommendedName>
        <fullName evidence="3">Pentapeptide repeat-containing protein</fullName>
    </recommendedName>
</protein>
<organism evidence="1 2">
    <name type="scientific">Angustibacter aerolatus</name>
    <dbReference type="NCBI Taxonomy" id="1162965"/>
    <lineage>
        <taxon>Bacteria</taxon>
        <taxon>Bacillati</taxon>
        <taxon>Actinomycetota</taxon>
        <taxon>Actinomycetes</taxon>
        <taxon>Kineosporiales</taxon>
        <taxon>Kineosporiaceae</taxon>
    </lineage>
</organism>
<dbReference type="InterPro" id="IPR001646">
    <property type="entry name" value="5peptide_repeat"/>
</dbReference>
<evidence type="ECO:0008006" key="3">
    <source>
        <dbReference type="Google" id="ProtNLM"/>
    </source>
</evidence>
<dbReference type="PANTHER" id="PTHR14136">
    <property type="entry name" value="BTB_POZ DOMAIN-CONTAINING PROTEIN KCTD9"/>
    <property type="match status" value="1"/>
</dbReference>
<evidence type="ECO:0000313" key="2">
    <source>
        <dbReference type="Proteomes" id="UP001157017"/>
    </source>
</evidence>
<name>A0ABQ6J9Q9_9ACTN</name>
<dbReference type="Pfam" id="PF00805">
    <property type="entry name" value="Pentapeptide"/>
    <property type="match status" value="1"/>
</dbReference>
<reference evidence="2" key="1">
    <citation type="journal article" date="2019" name="Int. J. Syst. Evol. Microbiol.">
        <title>The Global Catalogue of Microorganisms (GCM) 10K type strain sequencing project: providing services to taxonomists for standard genome sequencing and annotation.</title>
        <authorList>
            <consortium name="The Broad Institute Genomics Platform"/>
            <consortium name="The Broad Institute Genome Sequencing Center for Infectious Disease"/>
            <person name="Wu L."/>
            <person name="Ma J."/>
        </authorList>
    </citation>
    <scope>NUCLEOTIDE SEQUENCE [LARGE SCALE GENOMIC DNA]</scope>
    <source>
        <strain evidence="2">NBRC 108730</strain>
    </source>
</reference>
<dbReference type="Gene3D" id="2.160.20.80">
    <property type="entry name" value="E3 ubiquitin-protein ligase SopA"/>
    <property type="match status" value="1"/>
</dbReference>